<sequence>MIRECPRGASSAQSTASIQSPSRQRAGLPLAMSAGRSFPPRQSETPRPAPSGRVFAAQAEEPTVVDDVVAGIVLIYGTRSRALFDTGASHSFISSSFAKTHDIEISDSADAWWVYAPEHTFSVHEVCAACPVQVGDWIMPADLLVPSRMKAFDVILGMDWLTKYYATIDCESKVITFREPGQKEVVYWACKSSLFALTVSTSSARKLISRGCVAYLATVVEAQKELPVLGDIPVVREIPDVFPAELPGLPPDREI</sequence>
<dbReference type="InterPro" id="IPR021109">
    <property type="entry name" value="Peptidase_aspartic_dom_sf"/>
</dbReference>
<dbReference type="AlphaFoldDB" id="A0A6P5EYG6"/>
<dbReference type="InterPro" id="IPR032567">
    <property type="entry name" value="RTL1-rel"/>
</dbReference>
<dbReference type="PANTHER" id="PTHR15503">
    <property type="entry name" value="LDOC1 RELATED"/>
    <property type="match status" value="1"/>
</dbReference>
<dbReference type="RefSeq" id="XP_020086233.1">
    <property type="nucleotide sequence ID" value="XM_020230644.1"/>
</dbReference>
<gene>
    <name evidence="3" type="primary">LOC109708808</name>
</gene>
<name>A0A6P5EYG6_ANACO</name>
<dbReference type="PROSITE" id="PS00141">
    <property type="entry name" value="ASP_PROTEASE"/>
    <property type="match status" value="1"/>
</dbReference>
<dbReference type="SUPFAM" id="SSF50630">
    <property type="entry name" value="Acid proteases"/>
    <property type="match status" value="1"/>
</dbReference>
<dbReference type="GeneID" id="109708808"/>
<keyword evidence="2" id="KW-1185">Reference proteome</keyword>
<dbReference type="Pfam" id="PF08284">
    <property type="entry name" value="RVP_2"/>
    <property type="match status" value="1"/>
</dbReference>
<dbReference type="PANTHER" id="PTHR15503:SF45">
    <property type="entry name" value="RNA-DIRECTED DNA POLYMERASE HOMOLOG"/>
    <property type="match status" value="1"/>
</dbReference>
<evidence type="ECO:0000256" key="1">
    <source>
        <dbReference type="SAM" id="MobiDB-lite"/>
    </source>
</evidence>
<accession>A0A6P5EYG6</accession>
<organism evidence="2 3">
    <name type="scientific">Ananas comosus</name>
    <name type="common">Pineapple</name>
    <name type="synonym">Ananas ananas</name>
    <dbReference type="NCBI Taxonomy" id="4615"/>
    <lineage>
        <taxon>Eukaryota</taxon>
        <taxon>Viridiplantae</taxon>
        <taxon>Streptophyta</taxon>
        <taxon>Embryophyta</taxon>
        <taxon>Tracheophyta</taxon>
        <taxon>Spermatophyta</taxon>
        <taxon>Magnoliopsida</taxon>
        <taxon>Liliopsida</taxon>
        <taxon>Poales</taxon>
        <taxon>Bromeliaceae</taxon>
        <taxon>Bromelioideae</taxon>
        <taxon>Ananas</taxon>
    </lineage>
</organism>
<feature type="region of interest" description="Disordered" evidence="1">
    <location>
        <begin position="1"/>
        <end position="51"/>
    </location>
</feature>
<dbReference type="GO" id="GO:0004190">
    <property type="term" value="F:aspartic-type endopeptidase activity"/>
    <property type="evidence" value="ECO:0007669"/>
    <property type="project" value="InterPro"/>
</dbReference>
<dbReference type="Proteomes" id="UP000515123">
    <property type="component" value="Linkage group 4"/>
</dbReference>
<dbReference type="Gene3D" id="2.40.70.10">
    <property type="entry name" value="Acid Proteases"/>
    <property type="match status" value="1"/>
</dbReference>
<dbReference type="CDD" id="cd00303">
    <property type="entry name" value="retropepsin_like"/>
    <property type="match status" value="1"/>
</dbReference>
<reference evidence="2" key="1">
    <citation type="journal article" date="2015" name="Nat. Genet.">
        <title>The pineapple genome and the evolution of CAM photosynthesis.</title>
        <authorList>
            <person name="Ming R."/>
            <person name="VanBuren R."/>
            <person name="Wai C.M."/>
            <person name="Tang H."/>
            <person name="Schatz M.C."/>
            <person name="Bowers J.E."/>
            <person name="Lyons E."/>
            <person name="Wang M.L."/>
            <person name="Chen J."/>
            <person name="Biggers E."/>
            <person name="Zhang J."/>
            <person name="Huang L."/>
            <person name="Zhang L."/>
            <person name="Miao W."/>
            <person name="Zhang J."/>
            <person name="Ye Z."/>
            <person name="Miao C."/>
            <person name="Lin Z."/>
            <person name="Wang H."/>
            <person name="Zhou H."/>
            <person name="Yim W.C."/>
            <person name="Priest H.D."/>
            <person name="Zheng C."/>
            <person name="Woodhouse M."/>
            <person name="Edger P.P."/>
            <person name="Guyot R."/>
            <person name="Guo H.B."/>
            <person name="Guo H."/>
            <person name="Zheng G."/>
            <person name="Singh R."/>
            <person name="Sharma A."/>
            <person name="Min X."/>
            <person name="Zheng Y."/>
            <person name="Lee H."/>
            <person name="Gurtowski J."/>
            <person name="Sedlazeck F.J."/>
            <person name="Harkess A."/>
            <person name="McKain M.R."/>
            <person name="Liao Z."/>
            <person name="Fang J."/>
            <person name="Liu J."/>
            <person name="Zhang X."/>
            <person name="Zhang Q."/>
            <person name="Hu W."/>
            <person name="Qin Y."/>
            <person name="Wang K."/>
            <person name="Chen L.Y."/>
            <person name="Shirley N."/>
            <person name="Lin Y.R."/>
            <person name="Liu L.Y."/>
            <person name="Hernandez A.G."/>
            <person name="Wright C.L."/>
            <person name="Bulone V."/>
            <person name="Tuskan G.A."/>
            <person name="Heath K."/>
            <person name="Zee F."/>
            <person name="Moore P.H."/>
            <person name="Sunkar R."/>
            <person name="Leebens-Mack J.H."/>
            <person name="Mockler T."/>
            <person name="Bennetzen J.L."/>
            <person name="Freeling M."/>
            <person name="Sankoff D."/>
            <person name="Paterson A.H."/>
            <person name="Zhu X."/>
            <person name="Yang X."/>
            <person name="Smith J.A."/>
            <person name="Cushman J.C."/>
            <person name="Paull R.E."/>
            <person name="Yu Q."/>
        </authorList>
    </citation>
    <scope>NUCLEOTIDE SEQUENCE [LARGE SCALE GENOMIC DNA]</scope>
    <source>
        <strain evidence="2">cv. F153</strain>
    </source>
</reference>
<reference evidence="3" key="2">
    <citation type="submission" date="2025-08" db="UniProtKB">
        <authorList>
            <consortium name="RefSeq"/>
        </authorList>
    </citation>
    <scope>IDENTIFICATION</scope>
    <source>
        <tissue evidence="3">Leaf</tissue>
    </source>
</reference>
<proteinExistence type="predicted"/>
<protein>
    <submittedName>
        <fullName evidence="3">Uncharacterized protein LOC109708808</fullName>
    </submittedName>
</protein>
<evidence type="ECO:0000313" key="3">
    <source>
        <dbReference type="RefSeq" id="XP_020086233.1"/>
    </source>
</evidence>
<dbReference type="GO" id="GO:0006508">
    <property type="term" value="P:proteolysis"/>
    <property type="evidence" value="ECO:0007669"/>
    <property type="project" value="InterPro"/>
</dbReference>
<dbReference type="OrthoDB" id="782414at2759"/>
<feature type="compositionally biased region" description="Low complexity" evidence="1">
    <location>
        <begin position="9"/>
        <end position="22"/>
    </location>
</feature>
<evidence type="ECO:0000313" key="2">
    <source>
        <dbReference type="Proteomes" id="UP000515123"/>
    </source>
</evidence>
<dbReference type="InterPro" id="IPR001969">
    <property type="entry name" value="Aspartic_peptidase_AS"/>
</dbReference>